<organism evidence="2 3">
    <name type="scientific">Stakelama marina</name>
    <dbReference type="NCBI Taxonomy" id="2826939"/>
    <lineage>
        <taxon>Bacteria</taxon>
        <taxon>Pseudomonadati</taxon>
        <taxon>Pseudomonadota</taxon>
        <taxon>Alphaproteobacteria</taxon>
        <taxon>Sphingomonadales</taxon>
        <taxon>Sphingomonadaceae</taxon>
        <taxon>Stakelama</taxon>
    </lineage>
</organism>
<keyword evidence="3" id="KW-1185">Reference proteome</keyword>
<dbReference type="Pfam" id="PF01370">
    <property type="entry name" value="Epimerase"/>
    <property type="match status" value="1"/>
</dbReference>
<dbReference type="InterPro" id="IPR001509">
    <property type="entry name" value="Epimerase_deHydtase"/>
</dbReference>
<dbReference type="PANTHER" id="PTHR43245">
    <property type="entry name" value="BIFUNCTIONAL POLYMYXIN RESISTANCE PROTEIN ARNA"/>
    <property type="match status" value="1"/>
</dbReference>
<comment type="caution">
    <text evidence="2">The sequence shown here is derived from an EMBL/GenBank/DDBJ whole genome shotgun (WGS) entry which is preliminary data.</text>
</comment>
<proteinExistence type="predicted"/>
<dbReference type="Proteomes" id="UP000676996">
    <property type="component" value="Unassembled WGS sequence"/>
</dbReference>
<sequence>MRVFLTGASGFIGGEVVKILQSKGYEIANYDIAPPHFPEQTDCWIEADVRDKQRLDLEVANFDPHYLIHLASDIDVAITELDQFTTTIDGTSNVIEAVAKAKSLKRFVHISTQFTVMPGIAPPDESYLQPYTVYGEAKAETERRLRVADLSVPWVILRPTIIWGPHHPSFANQIFRHIATGRYLHPKGSEPIMRAFGYVRNVAAQMVWFMEMPASASNQRVFYLGDDTIDYDRWADAFSVELAGRRARRIPKWLLLLMGRAGDLVKKLGLPSPIDSGRAFRMSTSSAVDLDRTLRLAGPVQVSFEDGVAETVAWLREKDPDLFGKGK</sequence>
<protein>
    <submittedName>
        <fullName evidence="2">NAD(P)-dependent oxidoreductase</fullName>
    </submittedName>
</protein>
<evidence type="ECO:0000259" key="1">
    <source>
        <dbReference type="Pfam" id="PF01370"/>
    </source>
</evidence>
<feature type="domain" description="NAD-dependent epimerase/dehydratase" evidence="1">
    <location>
        <begin position="3"/>
        <end position="225"/>
    </location>
</feature>
<dbReference type="SUPFAM" id="SSF51735">
    <property type="entry name" value="NAD(P)-binding Rossmann-fold domains"/>
    <property type="match status" value="1"/>
</dbReference>
<dbReference type="AlphaFoldDB" id="A0A8T4IC22"/>
<evidence type="ECO:0000313" key="2">
    <source>
        <dbReference type="EMBL" id="MBR0552110.1"/>
    </source>
</evidence>
<dbReference type="InterPro" id="IPR050177">
    <property type="entry name" value="Lipid_A_modif_metabolic_enz"/>
</dbReference>
<dbReference type="InterPro" id="IPR036291">
    <property type="entry name" value="NAD(P)-bd_dom_sf"/>
</dbReference>
<dbReference type="RefSeq" id="WP_284053359.1">
    <property type="nucleotide sequence ID" value="NZ_JAGRQC010000001.1"/>
</dbReference>
<gene>
    <name evidence="2" type="ORF">J7S20_06305</name>
</gene>
<accession>A0A8T4IC22</accession>
<dbReference type="Gene3D" id="3.40.50.720">
    <property type="entry name" value="NAD(P)-binding Rossmann-like Domain"/>
    <property type="match status" value="1"/>
</dbReference>
<dbReference type="EMBL" id="JAGRQC010000001">
    <property type="protein sequence ID" value="MBR0552110.1"/>
    <property type="molecule type" value="Genomic_DNA"/>
</dbReference>
<reference evidence="2" key="1">
    <citation type="submission" date="2021-04" db="EMBL/GenBank/DDBJ databases">
        <title>Ouciella asimina sp. nov., isolated from the surface seawater in the hydrothermal field of Okinawa Trough.</title>
        <authorList>
            <person name="Shuang W."/>
        </authorList>
    </citation>
    <scope>NUCLEOTIDE SEQUENCE</scope>
    <source>
        <strain evidence="2">LXI357</strain>
    </source>
</reference>
<name>A0A8T4IC22_9SPHN</name>
<evidence type="ECO:0000313" key="3">
    <source>
        <dbReference type="Proteomes" id="UP000676996"/>
    </source>
</evidence>
<dbReference type="PANTHER" id="PTHR43245:SF13">
    <property type="entry name" value="UDP-D-APIOSE_UDP-D-XYLOSE SYNTHASE 2"/>
    <property type="match status" value="1"/>
</dbReference>